<protein>
    <recommendedName>
        <fullName evidence="2">Muscle-specific beta 1 integrin binding protein 2</fullName>
    </recommendedName>
</protein>
<sequence length="109" mass="12462">MLNIKYVIGGVTNRGKPTPTDRLIKNLPCVVHQDDFSKSQDQMEFGEDGFKQYDVTTALDMDAMMGTIYAWLENPVHTLDTEIAPKSDHKEEETHILTVEGFLLYPYRP</sequence>
<dbReference type="AlphaFoldDB" id="A0A3B5B7P6"/>
<organism evidence="1">
    <name type="scientific">Stegastes partitus</name>
    <name type="common">bicolor damselfish</name>
    <dbReference type="NCBI Taxonomy" id="144197"/>
    <lineage>
        <taxon>Eukaryota</taxon>
        <taxon>Metazoa</taxon>
        <taxon>Chordata</taxon>
        <taxon>Craniata</taxon>
        <taxon>Vertebrata</taxon>
        <taxon>Euteleostomi</taxon>
        <taxon>Actinopterygii</taxon>
        <taxon>Neopterygii</taxon>
        <taxon>Teleostei</taxon>
        <taxon>Neoteleostei</taxon>
        <taxon>Acanthomorphata</taxon>
        <taxon>Ovalentaria</taxon>
        <taxon>Pomacentridae</taxon>
        <taxon>Stegastes</taxon>
    </lineage>
</organism>
<dbReference type="GeneTree" id="ENSGT00940000159842"/>
<dbReference type="STRING" id="144197.ENSSPAP00000021752"/>
<dbReference type="Ensembl" id="ENSSPAT00000022097.1">
    <property type="protein sequence ID" value="ENSSPAP00000021752.1"/>
    <property type="gene ID" value="ENSSPAG00000016426.1"/>
</dbReference>
<reference evidence="1" key="1">
    <citation type="submission" date="2023-09" db="UniProtKB">
        <authorList>
            <consortium name="Ensembl"/>
        </authorList>
    </citation>
    <scope>IDENTIFICATION</scope>
</reference>
<accession>A0A3B5B7P6</accession>
<evidence type="ECO:0000313" key="1">
    <source>
        <dbReference type="Ensembl" id="ENSSPAP00000021752.1"/>
    </source>
</evidence>
<evidence type="ECO:0008006" key="2">
    <source>
        <dbReference type="Google" id="ProtNLM"/>
    </source>
</evidence>
<proteinExistence type="predicted"/>
<dbReference type="Gene3D" id="3.40.50.300">
    <property type="entry name" value="P-loop containing nucleotide triphosphate hydrolases"/>
    <property type="match status" value="1"/>
</dbReference>
<name>A0A3B5B7P6_9TELE</name>
<dbReference type="InterPro" id="IPR027417">
    <property type="entry name" value="P-loop_NTPase"/>
</dbReference>